<dbReference type="PROSITE" id="PS00329">
    <property type="entry name" value="HSP70_2"/>
    <property type="match status" value="1"/>
</dbReference>
<dbReference type="Gene3D" id="2.60.34.10">
    <property type="entry name" value="Substrate Binding Domain Of DNAk, Chain A, domain 1"/>
    <property type="match status" value="1"/>
</dbReference>
<name>A0A0L0DID2_THETB</name>
<dbReference type="FunFam" id="3.30.420.40:FF:000004">
    <property type="entry name" value="Molecular chaperone DnaK"/>
    <property type="match status" value="1"/>
</dbReference>
<dbReference type="eggNOG" id="KOG0101">
    <property type="taxonomic scope" value="Eukaryota"/>
</dbReference>
<dbReference type="InterPro" id="IPR018181">
    <property type="entry name" value="Heat_shock_70_CS"/>
</dbReference>
<keyword evidence="6" id="KW-1185">Reference proteome</keyword>
<evidence type="ECO:0000313" key="5">
    <source>
        <dbReference type="EMBL" id="KNC51866.1"/>
    </source>
</evidence>
<evidence type="ECO:0000256" key="3">
    <source>
        <dbReference type="ARBA" id="ARBA00022840"/>
    </source>
</evidence>
<dbReference type="Proteomes" id="UP000054408">
    <property type="component" value="Unassembled WGS sequence"/>
</dbReference>
<dbReference type="PANTHER" id="PTHR19375">
    <property type="entry name" value="HEAT SHOCK PROTEIN 70KDA"/>
    <property type="match status" value="1"/>
</dbReference>
<dbReference type="Gene3D" id="3.30.30.30">
    <property type="match status" value="1"/>
</dbReference>
<dbReference type="GeneID" id="25566763"/>
<keyword evidence="3 4" id="KW-0067">ATP-binding</keyword>
<protein>
    <submittedName>
        <fullName evidence="5">Heat shock protein 70</fullName>
    </submittedName>
</protein>
<dbReference type="RefSeq" id="XP_013755727.1">
    <property type="nucleotide sequence ID" value="XM_013900273.1"/>
</dbReference>
<dbReference type="FunFam" id="3.30.30.30:FF:000001">
    <property type="entry name" value="heat shock 70 kDa protein-like"/>
    <property type="match status" value="1"/>
</dbReference>
<organism evidence="5 6">
    <name type="scientific">Thecamonas trahens ATCC 50062</name>
    <dbReference type="NCBI Taxonomy" id="461836"/>
    <lineage>
        <taxon>Eukaryota</taxon>
        <taxon>Apusozoa</taxon>
        <taxon>Apusomonadida</taxon>
        <taxon>Apusomonadidae</taxon>
        <taxon>Thecamonas</taxon>
    </lineage>
</organism>
<keyword evidence="2 4" id="KW-0547">Nucleotide-binding</keyword>
<dbReference type="InterPro" id="IPR043129">
    <property type="entry name" value="ATPase_NBD"/>
</dbReference>
<dbReference type="Pfam" id="PF00012">
    <property type="entry name" value="HSP70"/>
    <property type="match status" value="1"/>
</dbReference>
<proteinExistence type="inferred from homology"/>
<sequence>MAASSETTATAIGIDLGTTYSCVGVWENSGVSIIPNRMGNRTTPSWVAYRNSERLVGEAAKRQAGRNPKNTLYDAKRLIGRKFDEESIQANLAIWPFKVSGSDAGTPQYEVSFNGETLKIPPEEVSSAVLMNMKAVAEDYLGRPVTQAVITVPAYFNDAQRQATKDAAEIAGLSVQRIINEPTAAALAYGLEKISDDAARNLLIFDLGGGTLDVTVLTVDNGVFEVRSTCGDSQLGGQDFDNALVDHFVELYAAENGVDLRTNAKSMMKLKSKCQEAKHSLAVSLMATIEIDSLYDGEDFDANITRAKFNELVQPLLDRCLAPVTSALADAGLAPEEMDEVILIGGSTRITEVQSMLENYFGGKQLNKRINPDEAVAAGAAIQAANLSLSTEAKAGTKLSGLTLLDVTPLSLGIELHNGKMSVIIPRNTSIPYRHTKTYYNNEDNQEEAIIEVFEGESALAASNRLLGKFTVFPLPPRPRGKLKINVTFIIDANGILEVEAVVKEGDVEISESVKIDQYKGLLSDDSKAELSATARDFEEAERAKVARQAAMDALQAYVSELERELNKVDDSVGNKSDFALMLSEASAWIASNVGGDGGVDEVVEAKERLERAWALLVGSEA</sequence>
<dbReference type="SUPFAM" id="SSF53067">
    <property type="entry name" value="Actin-like ATPase domain"/>
    <property type="match status" value="2"/>
</dbReference>
<evidence type="ECO:0000256" key="2">
    <source>
        <dbReference type="ARBA" id="ARBA00022741"/>
    </source>
</evidence>
<dbReference type="STRING" id="461836.A0A0L0DID2"/>
<dbReference type="AlphaFoldDB" id="A0A0L0DID2"/>
<keyword evidence="5" id="KW-0346">Stress response</keyword>
<dbReference type="OMA" id="ITEVQSM"/>
<dbReference type="SUPFAM" id="SSF100920">
    <property type="entry name" value="Heat shock protein 70kD (HSP70), peptide-binding domain"/>
    <property type="match status" value="1"/>
</dbReference>
<dbReference type="CDD" id="cd24028">
    <property type="entry name" value="ASKHA_NBD_HSP70_HSPA1-like"/>
    <property type="match status" value="1"/>
</dbReference>
<dbReference type="PROSITE" id="PS00297">
    <property type="entry name" value="HSP70_1"/>
    <property type="match status" value="1"/>
</dbReference>
<dbReference type="Gene3D" id="3.30.420.40">
    <property type="match status" value="2"/>
</dbReference>
<dbReference type="InterPro" id="IPR013126">
    <property type="entry name" value="Hsp_70_fam"/>
</dbReference>
<evidence type="ECO:0000313" key="6">
    <source>
        <dbReference type="Proteomes" id="UP000054408"/>
    </source>
</evidence>
<accession>A0A0L0DID2</accession>
<reference evidence="5 6" key="1">
    <citation type="submission" date="2010-05" db="EMBL/GenBank/DDBJ databases">
        <title>The Genome Sequence of Thecamonas trahens ATCC 50062.</title>
        <authorList>
            <consortium name="The Broad Institute Genome Sequencing Platform"/>
            <person name="Russ C."/>
            <person name="Cuomo C."/>
            <person name="Shea T."/>
            <person name="Young S.K."/>
            <person name="Zeng Q."/>
            <person name="Koehrsen M."/>
            <person name="Haas B."/>
            <person name="Borodovsky M."/>
            <person name="Guigo R."/>
            <person name="Alvarado L."/>
            <person name="Berlin A."/>
            <person name="Bochicchio J."/>
            <person name="Borenstein D."/>
            <person name="Chapman S."/>
            <person name="Chen Z."/>
            <person name="Freedman E."/>
            <person name="Gellesch M."/>
            <person name="Goldberg J."/>
            <person name="Griggs A."/>
            <person name="Gujja S."/>
            <person name="Heilman E."/>
            <person name="Heiman D."/>
            <person name="Hepburn T."/>
            <person name="Howarth C."/>
            <person name="Jen D."/>
            <person name="Larson L."/>
            <person name="Mehta T."/>
            <person name="Park D."/>
            <person name="Pearson M."/>
            <person name="Roberts A."/>
            <person name="Saif S."/>
            <person name="Shenoy N."/>
            <person name="Sisk P."/>
            <person name="Stolte C."/>
            <person name="Sykes S."/>
            <person name="Thomson T."/>
            <person name="Walk T."/>
            <person name="White J."/>
            <person name="Yandava C."/>
            <person name="Burger G."/>
            <person name="Gray M.W."/>
            <person name="Holland P.W.H."/>
            <person name="King N."/>
            <person name="Lang F.B.F."/>
            <person name="Roger A.J."/>
            <person name="Ruiz-Trillo I."/>
            <person name="Lander E."/>
            <person name="Nusbaum C."/>
        </authorList>
    </citation>
    <scope>NUCLEOTIDE SEQUENCE [LARGE SCALE GENOMIC DNA]</scope>
    <source>
        <strain evidence="5 6">ATCC 50062</strain>
    </source>
</reference>
<dbReference type="InterPro" id="IPR029047">
    <property type="entry name" value="HSP70_peptide-bd_sf"/>
</dbReference>
<dbReference type="GO" id="GO:0005524">
    <property type="term" value="F:ATP binding"/>
    <property type="evidence" value="ECO:0007669"/>
    <property type="project" value="UniProtKB-KW"/>
</dbReference>
<dbReference type="FunFam" id="3.90.640.10:FF:000010">
    <property type="entry name" value="heat shock 70 kDa protein 14"/>
    <property type="match status" value="1"/>
</dbReference>
<dbReference type="PRINTS" id="PR00301">
    <property type="entry name" value="HEATSHOCK70"/>
</dbReference>
<dbReference type="GO" id="GO:0140662">
    <property type="term" value="F:ATP-dependent protein folding chaperone"/>
    <property type="evidence" value="ECO:0007669"/>
    <property type="project" value="InterPro"/>
</dbReference>
<comment type="similarity">
    <text evidence="1 4">Belongs to the heat shock protein 70 family.</text>
</comment>
<dbReference type="OrthoDB" id="10051889at2759"/>
<evidence type="ECO:0000256" key="4">
    <source>
        <dbReference type="RuleBase" id="RU003322"/>
    </source>
</evidence>
<evidence type="ECO:0000256" key="1">
    <source>
        <dbReference type="ARBA" id="ARBA00007381"/>
    </source>
</evidence>
<dbReference type="EMBL" id="GL349470">
    <property type="protein sequence ID" value="KNC51866.1"/>
    <property type="molecule type" value="Genomic_DNA"/>
</dbReference>
<dbReference type="Gene3D" id="3.90.640.10">
    <property type="entry name" value="Actin, Chain A, domain 4"/>
    <property type="match status" value="1"/>
</dbReference>
<gene>
    <name evidence="5" type="ORF">AMSG_07959</name>
</gene>